<accession>A0A177G7Y2</accession>
<keyword evidence="1" id="KW-0472">Membrane</keyword>
<protein>
    <submittedName>
        <fullName evidence="2">DNA internalization-related competence protein ComEC/Rec2</fullName>
    </submittedName>
</protein>
<keyword evidence="1" id="KW-1133">Transmembrane helix</keyword>
<name>A0A177G7Y2_9PROT</name>
<gene>
    <name evidence="2" type="ORF">Amal_02162</name>
</gene>
<dbReference type="AlphaFoldDB" id="A0A177G7Y2"/>
<dbReference type="PATRIC" id="fig|178901.16.peg.2309"/>
<keyword evidence="1" id="KW-0812">Transmembrane</keyword>
<evidence type="ECO:0000313" key="3">
    <source>
        <dbReference type="Proteomes" id="UP000077349"/>
    </source>
</evidence>
<dbReference type="Proteomes" id="UP000077349">
    <property type="component" value="Unassembled WGS sequence"/>
</dbReference>
<feature type="transmembrane region" description="Helical" evidence="1">
    <location>
        <begin position="15"/>
        <end position="33"/>
    </location>
</feature>
<evidence type="ECO:0000313" key="2">
    <source>
        <dbReference type="EMBL" id="OAG76389.1"/>
    </source>
</evidence>
<evidence type="ECO:0000256" key="1">
    <source>
        <dbReference type="SAM" id="Phobius"/>
    </source>
</evidence>
<sequence>MPLLTAALLAEQRQLVLWVPVGMALGVLVYFLLPQEPGALWGVGLPAAGLALGLGVLVAGWLSLWARLAGWGLYGGGFGICICMECGASPAAHAGVAASGGCGVGHGAVRHGPAPTRDRRCCRNATGCAGRSQIRNAA</sequence>
<comment type="caution">
    <text evidence="2">The sequence shown here is derived from an EMBL/GenBank/DDBJ whole genome shotgun (WGS) entry which is preliminary data.</text>
</comment>
<proteinExistence type="predicted"/>
<feature type="transmembrane region" description="Helical" evidence="1">
    <location>
        <begin position="39"/>
        <end position="64"/>
    </location>
</feature>
<organism evidence="2 3">
    <name type="scientific">Acetobacter malorum</name>
    <dbReference type="NCBI Taxonomy" id="178901"/>
    <lineage>
        <taxon>Bacteria</taxon>
        <taxon>Pseudomonadati</taxon>
        <taxon>Pseudomonadota</taxon>
        <taxon>Alphaproteobacteria</taxon>
        <taxon>Acetobacterales</taxon>
        <taxon>Acetobacteraceae</taxon>
        <taxon>Acetobacter</taxon>
    </lineage>
</organism>
<dbReference type="EMBL" id="LVHD01000018">
    <property type="protein sequence ID" value="OAG76389.1"/>
    <property type="molecule type" value="Genomic_DNA"/>
</dbReference>
<reference evidence="2 3" key="1">
    <citation type="submission" date="2016-03" db="EMBL/GenBank/DDBJ databases">
        <title>Draft genome sequence of Acetobacter malorum CECT 7742, a strain isolated from strawberry vinegar.</title>
        <authorList>
            <person name="Sainz F."/>
            <person name="Mas A."/>
            <person name="Torija M.J."/>
        </authorList>
    </citation>
    <scope>NUCLEOTIDE SEQUENCE [LARGE SCALE GENOMIC DNA]</scope>
    <source>
        <strain evidence="2 3">CECT 7742</strain>
    </source>
</reference>